<accession>R8BNC9</accession>
<keyword evidence="1" id="KW-0863">Zinc-finger</keyword>
<reference evidence="5" key="1">
    <citation type="journal article" date="2013" name="Genome Announc.">
        <title>Draft genome sequence of the ascomycete Phaeoacremonium aleophilum strain UCR-PA7, a causal agent of the esca disease complex in grapevines.</title>
        <authorList>
            <person name="Blanco-Ulate B."/>
            <person name="Rolshausen P."/>
            <person name="Cantu D."/>
        </authorList>
    </citation>
    <scope>NUCLEOTIDE SEQUENCE [LARGE SCALE GENOMIC DNA]</scope>
    <source>
        <strain evidence="5">UCR-PA7</strain>
    </source>
</reference>
<dbReference type="GO" id="GO:0008270">
    <property type="term" value="F:zinc ion binding"/>
    <property type="evidence" value="ECO:0007669"/>
    <property type="project" value="UniProtKB-KW"/>
</dbReference>
<sequence length="188" mass="20741">MAAPSESDVSFTAHFHDMQAPLNPRGQFFTSSDFVLPDDFSAQYLAVPELDLPSDLDTAWGSSPEEFLSPHEPTASSPSAGPSDQTCRFKCAFCSASFQTKPKLNVHVKKHTKPHKCPVAGCGYEAAEKKSLERHIISRAKWDADHAGVGLQGLQYSCRVDAACTYSSSREDNRNRHEKRCPRRAVGR</sequence>
<dbReference type="GeneID" id="19323859"/>
<protein>
    <submittedName>
        <fullName evidence="4">Putative zinc finger protein nv-protein</fullName>
    </submittedName>
</protein>
<dbReference type="SMART" id="SM00355">
    <property type="entry name" value="ZnF_C2H2"/>
    <property type="match status" value="2"/>
</dbReference>
<dbReference type="PROSITE" id="PS50157">
    <property type="entry name" value="ZINC_FINGER_C2H2_2"/>
    <property type="match status" value="1"/>
</dbReference>
<dbReference type="KEGG" id="tmn:UCRPA7_3504"/>
<evidence type="ECO:0000313" key="5">
    <source>
        <dbReference type="Proteomes" id="UP000014074"/>
    </source>
</evidence>
<dbReference type="PROSITE" id="PS00028">
    <property type="entry name" value="ZINC_FINGER_C2H2_1"/>
    <property type="match status" value="1"/>
</dbReference>
<evidence type="ECO:0000259" key="3">
    <source>
        <dbReference type="PROSITE" id="PS50157"/>
    </source>
</evidence>
<feature type="region of interest" description="Disordered" evidence="2">
    <location>
        <begin position="168"/>
        <end position="188"/>
    </location>
</feature>
<dbReference type="InterPro" id="IPR013087">
    <property type="entry name" value="Znf_C2H2_type"/>
</dbReference>
<evidence type="ECO:0000313" key="4">
    <source>
        <dbReference type="EMBL" id="EOO00903.1"/>
    </source>
</evidence>
<dbReference type="OrthoDB" id="654211at2759"/>
<dbReference type="Proteomes" id="UP000014074">
    <property type="component" value="Unassembled WGS sequence"/>
</dbReference>
<keyword evidence="1" id="KW-0862">Zinc</keyword>
<gene>
    <name evidence="4" type="ORF">UCRPA7_3504</name>
</gene>
<keyword evidence="5" id="KW-1185">Reference proteome</keyword>
<feature type="compositionally biased region" description="Basic residues" evidence="2">
    <location>
        <begin position="176"/>
        <end position="188"/>
    </location>
</feature>
<dbReference type="Gene3D" id="3.30.160.60">
    <property type="entry name" value="Classic Zinc Finger"/>
    <property type="match status" value="1"/>
</dbReference>
<feature type="domain" description="C2H2-type" evidence="3">
    <location>
        <begin position="89"/>
        <end position="116"/>
    </location>
</feature>
<dbReference type="AlphaFoldDB" id="R8BNC9"/>
<dbReference type="SUPFAM" id="SSF57667">
    <property type="entry name" value="beta-beta-alpha zinc fingers"/>
    <property type="match status" value="1"/>
</dbReference>
<evidence type="ECO:0000256" key="2">
    <source>
        <dbReference type="SAM" id="MobiDB-lite"/>
    </source>
</evidence>
<dbReference type="RefSeq" id="XP_007914261.1">
    <property type="nucleotide sequence ID" value="XM_007916070.1"/>
</dbReference>
<dbReference type="InterPro" id="IPR036236">
    <property type="entry name" value="Znf_C2H2_sf"/>
</dbReference>
<name>R8BNC9_PHAM7</name>
<dbReference type="HOGENOM" id="CLU_1442003_0_0_1"/>
<feature type="region of interest" description="Disordered" evidence="2">
    <location>
        <begin position="55"/>
        <end position="81"/>
    </location>
</feature>
<organism evidence="4 5">
    <name type="scientific">Phaeoacremonium minimum (strain UCR-PA7)</name>
    <name type="common">Esca disease fungus</name>
    <name type="synonym">Togninia minima</name>
    <dbReference type="NCBI Taxonomy" id="1286976"/>
    <lineage>
        <taxon>Eukaryota</taxon>
        <taxon>Fungi</taxon>
        <taxon>Dikarya</taxon>
        <taxon>Ascomycota</taxon>
        <taxon>Pezizomycotina</taxon>
        <taxon>Sordariomycetes</taxon>
        <taxon>Sordariomycetidae</taxon>
        <taxon>Togniniales</taxon>
        <taxon>Togniniaceae</taxon>
        <taxon>Phaeoacremonium</taxon>
    </lineage>
</organism>
<evidence type="ECO:0000256" key="1">
    <source>
        <dbReference type="PROSITE-ProRule" id="PRU00042"/>
    </source>
</evidence>
<proteinExistence type="predicted"/>
<keyword evidence="1" id="KW-0479">Metal-binding</keyword>
<dbReference type="EMBL" id="KB933059">
    <property type="protein sequence ID" value="EOO00903.1"/>
    <property type="molecule type" value="Genomic_DNA"/>
</dbReference>